<accession>A0ABP4XQY8</accession>
<comment type="caution">
    <text evidence="3">The sequence shown here is derived from an EMBL/GenBank/DDBJ whole genome shotgun (WGS) entry which is preliminary data.</text>
</comment>
<dbReference type="RefSeq" id="WP_344126335.1">
    <property type="nucleotide sequence ID" value="NZ_BAAALT010000014.1"/>
</dbReference>
<keyword evidence="2" id="KW-0472">Membrane</keyword>
<feature type="transmembrane region" description="Helical" evidence="2">
    <location>
        <begin position="178"/>
        <end position="207"/>
    </location>
</feature>
<feature type="transmembrane region" description="Helical" evidence="2">
    <location>
        <begin position="149"/>
        <end position="172"/>
    </location>
</feature>
<keyword evidence="4" id="KW-1185">Reference proteome</keyword>
<dbReference type="EMBL" id="BAAALT010000014">
    <property type="protein sequence ID" value="GAA1788299.1"/>
    <property type="molecule type" value="Genomic_DNA"/>
</dbReference>
<keyword evidence="2" id="KW-0812">Transmembrane</keyword>
<feature type="transmembrane region" description="Helical" evidence="2">
    <location>
        <begin position="245"/>
        <end position="262"/>
    </location>
</feature>
<evidence type="ECO:0000256" key="1">
    <source>
        <dbReference type="SAM" id="MobiDB-lite"/>
    </source>
</evidence>
<feature type="region of interest" description="Disordered" evidence="1">
    <location>
        <begin position="325"/>
        <end position="351"/>
    </location>
</feature>
<protein>
    <submittedName>
        <fullName evidence="3">Uncharacterized protein</fullName>
    </submittedName>
</protein>
<evidence type="ECO:0000256" key="2">
    <source>
        <dbReference type="SAM" id="Phobius"/>
    </source>
</evidence>
<feature type="compositionally biased region" description="Basic and acidic residues" evidence="1">
    <location>
        <begin position="325"/>
        <end position="336"/>
    </location>
</feature>
<proteinExistence type="predicted"/>
<feature type="transmembrane region" description="Helical" evidence="2">
    <location>
        <begin position="219"/>
        <end position="239"/>
    </location>
</feature>
<feature type="transmembrane region" description="Helical" evidence="2">
    <location>
        <begin position="75"/>
        <end position="95"/>
    </location>
</feature>
<reference evidence="4" key="1">
    <citation type="journal article" date="2019" name="Int. J. Syst. Evol. Microbiol.">
        <title>The Global Catalogue of Microorganisms (GCM) 10K type strain sequencing project: providing services to taxonomists for standard genome sequencing and annotation.</title>
        <authorList>
            <consortium name="The Broad Institute Genomics Platform"/>
            <consortium name="The Broad Institute Genome Sequencing Center for Infectious Disease"/>
            <person name="Wu L."/>
            <person name="Ma J."/>
        </authorList>
    </citation>
    <scope>NUCLEOTIDE SEQUENCE [LARGE SCALE GENOMIC DNA]</scope>
    <source>
        <strain evidence="4">JCM 13250</strain>
    </source>
</reference>
<feature type="transmembrane region" description="Helical" evidence="2">
    <location>
        <begin position="17"/>
        <end position="36"/>
    </location>
</feature>
<organism evidence="3 4">
    <name type="scientific">Luedemannella flava</name>
    <dbReference type="NCBI Taxonomy" id="349316"/>
    <lineage>
        <taxon>Bacteria</taxon>
        <taxon>Bacillati</taxon>
        <taxon>Actinomycetota</taxon>
        <taxon>Actinomycetes</taxon>
        <taxon>Micromonosporales</taxon>
        <taxon>Micromonosporaceae</taxon>
        <taxon>Luedemannella</taxon>
    </lineage>
</organism>
<evidence type="ECO:0000313" key="4">
    <source>
        <dbReference type="Proteomes" id="UP001500218"/>
    </source>
</evidence>
<gene>
    <name evidence="3" type="ORF">GCM10009682_08050</name>
</gene>
<evidence type="ECO:0000313" key="3">
    <source>
        <dbReference type="EMBL" id="GAA1788299.1"/>
    </source>
</evidence>
<sequence>MFAELVGLRSVHNSTTYLYLTSLLLGVGLFSSTVGIDLAEAKDNKRIIIAAVTVGVFAKAAMIGGILYLATRDPVYLVLGVAVAQIDPLSVAAIMGDSRMSSRVKSILGAWASFDDPMTVILVVYVSAVATQTFGLGEASGQGPVTDGLLAYGIDLALNLALAGLAYLAWLTLRARPWILTIVLSVLAVIAVAQFLMLAIAIAGLFMRTPLLERLVGRIVNYALLFSSVLLGLLLVNGVNLTDGLLLGVMAFVAQIVAGMALTRKFSRTDRLHLALAQQNGITAIILSLRLETQFSGSVAVIAPAILVTNVIHYVANWLTDRRWGEPARGEGRETPEPSDPGDAAPKVASE</sequence>
<feature type="transmembrane region" description="Helical" evidence="2">
    <location>
        <begin position="48"/>
        <end position="69"/>
    </location>
</feature>
<feature type="transmembrane region" description="Helical" evidence="2">
    <location>
        <begin position="297"/>
        <end position="319"/>
    </location>
</feature>
<name>A0ABP4XQY8_9ACTN</name>
<dbReference type="Proteomes" id="UP001500218">
    <property type="component" value="Unassembled WGS sequence"/>
</dbReference>
<keyword evidence="2" id="KW-1133">Transmembrane helix</keyword>